<protein>
    <submittedName>
        <fullName evidence="1">Uncharacterized protein</fullName>
    </submittedName>
</protein>
<evidence type="ECO:0000313" key="1">
    <source>
        <dbReference type="EMBL" id="KEJ83103.1"/>
    </source>
</evidence>
<dbReference type="EMBL" id="ARYC01000410">
    <property type="protein sequence ID" value="KEJ83103.1"/>
    <property type="molecule type" value="Genomic_DNA"/>
</dbReference>
<comment type="caution">
    <text evidence="1">The sequence shown here is derived from an EMBL/GenBank/DDBJ whole genome shotgun (WGS) entry which is preliminary data.</text>
</comment>
<dbReference type="Proteomes" id="UP000053232">
    <property type="component" value="Unassembled WGS sequence"/>
</dbReference>
<reference evidence="2" key="1">
    <citation type="journal article" date="2014" name="Cell">
        <title>The Architecture of a Scrambled Genome Reveals Massive Levels of Genomic Rearrangement during Development.</title>
        <authorList>
            <person name="Chen X."/>
            <person name="Bracht J.R."/>
            <person name="Goldman A.D."/>
            <person name="Dolzhenko E."/>
            <person name="Clay D.M."/>
            <person name="Swart E.C."/>
            <person name="Perlman D.H."/>
            <person name="Doak T.G."/>
            <person name="Stuart A."/>
            <person name="Amemiya C.T."/>
            <person name="Sebra R.P."/>
            <person name="Landweber L.F."/>
        </authorList>
    </citation>
    <scope>NUCLEOTIDE SEQUENCE [LARGE SCALE GENOMIC DNA]</scope>
    <source>
        <strain evidence="2">JRB310</strain>
    </source>
</reference>
<keyword evidence="2" id="KW-1185">Reference proteome</keyword>
<evidence type="ECO:0000313" key="2">
    <source>
        <dbReference type="Proteomes" id="UP000053232"/>
    </source>
</evidence>
<gene>
    <name evidence="1" type="ORF">OXYTRIMIC_215</name>
</gene>
<proteinExistence type="predicted"/>
<accession>A0A073HYM6</accession>
<dbReference type="AlphaFoldDB" id="A0A073HYM6"/>
<organism evidence="1 2">
    <name type="scientific">Oxytricha trifallax</name>
    <dbReference type="NCBI Taxonomy" id="1172189"/>
    <lineage>
        <taxon>Eukaryota</taxon>
        <taxon>Sar</taxon>
        <taxon>Alveolata</taxon>
        <taxon>Ciliophora</taxon>
        <taxon>Intramacronucleata</taxon>
        <taxon>Spirotrichea</taxon>
        <taxon>Stichotrichia</taxon>
        <taxon>Sporadotrichida</taxon>
        <taxon>Oxytrichidae</taxon>
        <taxon>Oxytrichinae</taxon>
        <taxon>Oxytricha</taxon>
    </lineage>
</organism>
<name>A0A073HYM6_9SPIT</name>
<sequence length="51" mass="6250">MTRKQEKKIQISLDLWKQDFKDQFVKSTETLLRHNLPETEEYQHQTVANFK</sequence>